<protein>
    <submittedName>
        <fullName evidence="2">Uncharacterized protein</fullName>
    </submittedName>
</protein>
<evidence type="ECO:0000313" key="2">
    <source>
        <dbReference type="EnsemblPlants" id="ONIVA01G16740.1"/>
    </source>
</evidence>
<proteinExistence type="predicted"/>
<evidence type="ECO:0000256" key="1">
    <source>
        <dbReference type="SAM" id="MobiDB-lite"/>
    </source>
</evidence>
<dbReference type="Proteomes" id="UP000006591">
    <property type="component" value="Chromosome 1"/>
</dbReference>
<accession>A0A0E0FL73</accession>
<evidence type="ECO:0000313" key="3">
    <source>
        <dbReference type="Proteomes" id="UP000006591"/>
    </source>
</evidence>
<dbReference type="AlphaFoldDB" id="A0A0E0FL73"/>
<dbReference type="Gramene" id="ONIVA01G16740.1">
    <property type="protein sequence ID" value="ONIVA01G16740.1"/>
    <property type="gene ID" value="ONIVA01G16740"/>
</dbReference>
<sequence>MPLRKMDSLKYHFQPVATSYNAIRDQIALSSVPIFSSNSGYLVFLVLRRDGVDAEKAAACASRWRRWGKECGGANRGEGEGSDARVRRAAAATCTCVAGGGGADGEEAAACACVGRWRRWRRWGKKGAVARACRAAAAAQIGKKASNYTCQAAPSFPPSTTPTRRRRHSRPRRTYTRSPTGGSVEFTNRRRLSDS</sequence>
<reference evidence="2" key="1">
    <citation type="submission" date="2015-04" db="UniProtKB">
        <authorList>
            <consortium name="EnsemblPlants"/>
        </authorList>
    </citation>
    <scope>IDENTIFICATION</scope>
    <source>
        <strain evidence="2">SL10</strain>
    </source>
</reference>
<keyword evidence="3" id="KW-1185">Reference proteome</keyword>
<feature type="compositionally biased region" description="Basic residues" evidence="1">
    <location>
        <begin position="163"/>
        <end position="175"/>
    </location>
</feature>
<feature type="region of interest" description="Disordered" evidence="1">
    <location>
        <begin position="150"/>
        <end position="195"/>
    </location>
</feature>
<organism evidence="2">
    <name type="scientific">Oryza nivara</name>
    <name type="common">Indian wild rice</name>
    <name type="synonym">Oryza sativa f. spontanea</name>
    <dbReference type="NCBI Taxonomy" id="4536"/>
    <lineage>
        <taxon>Eukaryota</taxon>
        <taxon>Viridiplantae</taxon>
        <taxon>Streptophyta</taxon>
        <taxon>Embryophyta</taxon>
        <taxon>Tracheophyta</taxon>
        <taxon>Spermatophyta</taxon>
        <taxon>Magnoliopsida</taxon>
        <taxon>Liliopsida</taxon>
        <taxon>Poales</taxon>
        <taxon>Poaceae</taxon>
        <taxon>BOP clade</taxon>
        <taxon>Oryzoideae</taxon>
        <taxon>Oryzeae</taxon>
        <taxon>Oryzinae</taxon>
        <taxon>Oryza</taxon>
    </lineage>
</organism>
<reference evidence="2" key="2">
    <citation type="submission" date="2018-04" db="EMBL/GenBank/DDBJ databases">
        <title>OnivRS2 (Oryza nivara Reference Sequence Version 2).</title>
        <authorList>
            <person name="Zhang J."/>
            <person name="Kudrna D."/>
            <person name="Lee S."/>
            <person name="Talag J."/>
            <person name="Rajasekar S."/>
            <person name="Welchert J."/>
            <person name="Hsing Y.-I."/>
            <person name="Wing R.A."/>
        </authorList>
    </citation>
    <scope>NUCLEOTIDE SEQUENCE [LARGE SCALE GENOMIC DNA]</scope>
</reference>
<dbReference type="HOGENOM" id="CLU_1398341_0_0_1"/>
<dbReference type="EnsemblPlants" id="ONIVA01G16740.1">
    <property type="protein sequence ID" value="ONIVA01G16740.1"/>
    <property type="gene ID" value="ONIVA01G16740"/>
</dbReference>
<name>A0A0E0FL73_ORYNI</name>